<dbReference type="EMBL" id="JAUSYP010000001">
    <property type="protein sequence ID" value="MDQ0751004.1"/>
    <property type="molecule type" value="Genomic_DNA"/>
</dbReference>
<gene>
    <name evidence="2" type="ORF">QF034_005235</name>
</gene>
<organism evidence="2 3">
    <name type="scientific">Streptomyces africanus</name>
    <dbReference type="NCBI Taxonomy" id="231024"/>
    <lineage>
        <taxon>Bacteria</taxon>
        <taxon>Bacillati</taxon>
        <taxon>Actinomycetota</taxon>
        <taxon>Actinomycetes</taxon>
        <taxon>Kitasatosporales</taxon>
        <taxon>Streptomycetaceae</taxon>
        <taxon>Streptomyces</taxon>
    </lineage>
</organism>
<keyword evidence="3" id="KW-1185">Reference proteome</keyword>
<reference evidence="2 3" key="1">
    <citation type="submission" date="2023-07" db="EMBL/GenBank/DDBJ databases">
        <title>Comparative genomics of wheat-associated soil bacteria to identify genetic determinants of phenazine resistance.</title>
        <authorList>
            <person name="Mouncey N."/>
        </authorList>
    </citation>
    <scope>NUCLEOTIDE SEQUENCE [LARGE SCALE GENOMIC DNA]</scope>
    <source>
        <strain evidence="2 3">B3I12</strain>
    </source>
</reference>
<protein>
    <submittedName>
        <fullName evidence="2">Uncharacterized protein</fullName>
    </submittedName>
</protein>
<feature type="region of interest" description="Disordered" evidence="1">
    <location>
        <begin position="183"/>
        <end position="203"/>
    </location>
</feature>
<comment type="caution">
    <text evidence="2">The sequence shown here is derived from an EMBL/GenBank/DDBJ whole genome shotgun (WGS) entry which is preliminary data.</text>
</comment>
<name>A0ABU0QWT1_9ACTN</name>
<dbReference type="Proteomes" id="UP001232755">
    <property type="component" value="Unassembled WGS sequence"/>
</dbReference>
<evidence type="ECO:0000313" key="2">
    <source>
        <dbReference type="EMBL" id="MDQ0751004.1"/>
    </source>
</evidence>
<proteinExistence type="predicted"/>
<evidence type="ECO:0000313" key="3">
    <source>
        <dbReference type="Proteomes" id="UP001232755"/>
    </source>
</evidence>
<evidence type="ECO:0000256" key="1">
    <source>
        <dbReference type="SAM" id="MobiDB-lite"/>
    </source>
</evidence>
<accession>A0ABU0QWT1</accession>
<sequence length="203" mass="22286">MKTERADVDVADRDGDQSRRDWTAPVLCGYITLRGDLSLELDIYVEDALVDEAPAEPELARRLALALGVPVLYPAEEDLASAYWLATSSGESVRARLYASDDEPPVYTIDALDPRSPNFLTFVSVNCRRSPAERLTGSGAVEPRHGLDPDRRDLCYVMTSTNTPSRTPHAAIAPASASTTCRARSRGIPNRPGRMVHTSMTRR</sequence>